<feature type="domain" description="MotA/TolQ/ExbB proton channel" evidence="11">
    <location>
        <begin position="79"/>
        <end position="207"/>
    </location>
</feature>
<evidence type="ECO:0000256" key="5">
    <source>
        <dbReference type="ARBA" id="ARBA00022618"/>
    </source>
</evidence>
<evidence type="ECO:0000256" key="4">
    <source>
        <dbReference type="ARBA" id="ARBA00022519"/>
    </source>
</evidence>
<feature type="transmembrane region" description="Helical" evidence="10">
    <location>
        <begin position="127"/>
        <end position="150"/>
    </location>
</feature>
<evidence type="ECO:0000313" key="12">
    <source>
        <dbReference type="EMBL" id="AKQ33275.1"/>
    </source>
</evidence>
<dbReference type="PANTHER" id="PTHR30625:SF3">
    <property type="entry name" value="TOL-PAL SYSTEM PROTEIN TOLQ"/>
    <property type="match status" value="1"/>
</dbReference>
<keyword evidence="13" id="KW-1185">Reference proteome</keyword>
<comment type="function">
    <text evidence="10">Part of the Tol-Pal system, which plays a role in outer membrane invagination during cell division and is important for maintaining outer membrane integrity.</text>
</comment>
<evidence type="ECO:0000256" key="3">
    <source>
        <dbReference type="ARBA" id="ARBA00022475"/>
    </source>
</evidence>
<keyword evidence="4 10" id="KW-0997">Cell inner membrane</keyword>
<accession>A0ABN4HNR5</accession>
<feature type="transmembrane region" description="Helical" evidence="10">
    <location>
        <begin position="170"/>
        <end position="192"/>
    </location>
</feature>
<reference evidence="12 13" key="1">
    <citation type="journal article" date="2015" name="Genome Biol. Evol.">
        <title>Distinctive Genome Reduction Rates Revealed by Genomic Analyses of Two Coxiella-Like Endosymbionts in Ticks.</title>
        <authorList>
            <person name="Gottlieb Y."/>
            <person name="Lalzar I."/>
            <person name="Klasson L."/>
        </authorList>
    </citation>
    <scope>NUCLEOTIDE SEQUENCE [LARGE SCALE GENOMIC DNA]</scope>
    <source>
        <strain evidence="12 13">CRt</strain>
    </source>
</reference>
<dbReference type="PANTHER" id="PTHR30625">
    <property type="entry name" value="PROTEIN TOLQ"/>
    <property type="match status" value="1"/>
</dbReference>
<evidence type="ECO:0000256" key="6">
    <source>
        <dbReference type="ARBA" id="ARBA00022692"/>
    </source>
</evidence>
<organism evidence="12 13">
    <name type="scientific">Candidatus Coxiella mudrowiae</name>
    <dbReference type="NCBI Taxonomy" id="2054173"/>
    <lineage>
        <taxon>Bacteria</taxon>
        <taxon>Pseudomonadati</taxon>
        <taxon>Pseudomonadota</taxon>
        <taxon>Gammaproteobacteria</taxon>
        <taxon>Legionellales</taxon>
        <taxon>Coxiellaceae</taxon>
        <taxon>Coxiella</taxon>
    </lineage>
</organism>
<keyword evidence="6 10" id="KW-0812">Transmembrane</keyword>
<evidence type="ECO:0000256" key="1">
    <source>
        <dbReference type="ARBA" id="ARBA00004651"/>
    </source>
</evidence>
<name>A0ABN4HNR5_9COXI</name>
<dbReference type="InterPro" id="IPR002898">
    <property type="entry name" value="MotA_ExbB_proton_chnl"/>
</dbReference>
<dbReference type="EMBL" id="CP011126">
    <property type="protein sequence ID" value="AKQ33275.1"/>
    <property type="molecule type" value="Genomic_DNA"/>
</dbReference>
<sequence>MGEPTLWSFISNGSFVVKLVISLLFLASIASWAIIFQRILLLLQTRKEIKKFEHLFCSGSNLTTLYHQLSEKKNKLSSTASIFFAGLNEFSRLRQESHPNPEAILEGTQRAMRIAQRREVDFLERNLNFLATVGSTSPYVGLFGTVWGIMTSFRALGAVQQITISMVAPGISEALIATAVGLFAAIPAVIAYNRFTNGLEQITQAYDNFQEEFLILLHRKSYSVREKNAQASIS</sequence>
<evidence type="ECO:0000256" key="7">
    <source>
        <dbReference type="ARBA" id="ARBA00022989"/>
    </source>
</evidence>
<evidence type="ECO:0000259" key="11">
    <source>
        <dbReference type="Pfam" id="PF01618"/>
    </source>
</evidence>
<evidence type="ECO:0000256" key="2">
    <source>
        <dbReference type="ARBA" id="ARBA00010442"/>
    </source>
</evidence>
<feature type="transmembrane region" description="Helical" evidence="10">
    <location>
        <begin position="20"/>
        <end position="43"/>
    </location>
</feature>
<dbReference type="RefSeq" id="WP_048874925.1">
    <property type="nucleotide sequence ID" value="NZ_CP011126.1"/>
</dbReference>
<keyword evidence="8 10" id="KW-0472">Membrane</keyword>
<keyword evidence="7 10" id="KW-1133">Transmembrane helix</keyword>
<dbReference type="InterPro" id="IPR014163">
    <property type="entry name" value="Tol-Pal_TolQ"/>
</dbReference>
<comment type="similarity">
    <text evidence="2 10">Belongs to the ExbB/TolQ family.</text>
</comment>
<comment type="subunit">
    <text evidence="10">The Tol-Pal system is composed of five core proteins: the inner membrane proteins TolA, TolQ and TolR, the periplasmic protein TolB and the outer membrane protein Pal. They form a network linking the inner and outer membranes and the peptidoglycan layer.</text>
</comment>
<protein>
    <recommendedName>
        <fullName evidence="10">Tol-Pal system protein TolQ</fullName>
    </recommendedName>
</protein>
<dbReference type="NCBIfam" id="TIGR02796">
    <property type="entry name" value="tolQ"/>
    <property type="match status" value="1"/>
</dbReference>
<evidence type="ECO:0000256" key="9">
    <source>
        <dbReference type="ARBA" id="ARBA00023306"/>
    </source>
</evidence>
<keyword evidence="9 10" id="KW-0131">Cell cycle</keyword>
<gene>
    <name evidence="10 12" type="primary">tolQ</name>
    <name evidence="12" type="ORF">CleRT_02860</name>
</gene>
<evidence type="ECO:0000313" key="13">
    <source>
        <dbReference type="Proteomes" id="UP000063965"/>
    </source>
</evidence>
<dbReference type="Pfam" id="PF01618">
    <property type="entry name" value="MotA_ExbB"/>
    <property type="match status" value="1"/>
</dbReference>
<evidence type="ECO:0000256" key="8">
    <source>
        <dbReference type="ARBA" id="ARBA00023136"/>
    </source>
</evidence>
<proteinExistence type="inferred from homology"/>
<dbReference type="Proteomes" id="UP000063965">
    <property type="component" value="Chromosome"/>
</dbReference>
<dbReference type="HAMAP" id="MF_02202">
    <property type="entry name" value="TolQ"/>
    <property type="match status" value="1"/>
</dbReference>
<dbReference type="InterPro" id="IPR050790">
    <property type="entry name" value="ExbB/TolQ_transport"/>
</dbReference>
<keyword evidence="5 10" id="KW-0132">Cell division</keyword>
<evidence type="ECO:0000256" key="10">
    <source>
        <dbReference type="HAMAP-Rule" id="MF_02202"/>
    </source>
</evidence>
<keyword evidence="3 10" id="KW-1003">Cell membrane</keyword>
<comment type="subcellular location">
    <subcellularLocation>
        <location evidence="10">Cell inner membrane</location>
        <topology evidence="10">Multi-pass membrane protein</topology>
    </subcellularLocation>
    <subcellularLocation>
        <location evidence="1">Cell membrane</location>
        <topology evidence="1">Multi-pass membrane protein</topology>
    </subcellularLocation>
</comment>